<dbReference type="Pfam" id="PF00009">
    <property type="entry name" value="GTP_EFTU"/>
    <property type="match status" value="1"/>
</dbReference>
<sequence>MGHIDHGKTTLLDYIRKSNVVAGESGGITQHIGAYEVEHAGKKITLLDTPGHEAFSKMRSRGAEVADIAILVVAADDGVKPQTEEALAAIKSAGIPFLVAINKIDKPAADPERMKNELAKKEVFLEGRGGNVPFIEISAKQGTGVDKLLETILLMAEMESLQADTKAFATGVVIESHRDQRRGVTSTLLIRNGTLKKGEYVAAGGAVAKARILEDFKGGPIDSASPSLPVLVVGFDKPPQVGAEFKAFFSQKEAIDAARAAGEKPAPGSSKPPGGFIGLVIKADVSGSAEAIEHEAAKLKDIKILRSEVGDVSENDIKLASSAANPLILAFKVALSSNLRELALRLGVEVASFEIVYELADFLKKKIEALSPKEEITKILGHAKILKIFRADGKTQIIGGKVQEGLIRRGAEFGVFRREKKIGDGKIENLQEGRVNVSEIEAGKEFGALASSKISIAEGDELEILC</sequence>
<dbReference type="FunFam" id="3.40.50.10050:FF:000001">
    <property type="entry name" value="Translation initiation factor IF-2"/>
    <property type="match status" value="1"/>
</dbReference>
<dbReference type="InterPro" id="IPR036925">
    <property type="entry name" value="TIF_IF2_dom3_sf"/>
</dbReference>
<dbReference type="Gene3D" id="3.40.50.300">
    <property type="entry name" value="P-loop containing nucleotide triphosphate hydrolases"/>
    <property type="match status" value="1"/>
</dbReference>
<name>A0A1F5XF85_9BACT</name>
<dbReference type="InterPro" id="IPR027417">
    <property type="entry name" value="P-loop_NTPase"/>
</dbReference>
<evidence type="ECO:0000256" key="5">
    <source>
        <dbReference type="ARBA" id="ARBA00023134"/>
    </source>
</evidence>
<comment type="caution">
    <text evidence="7">The sequence shown here is derived from an EMBL/GenBank/DDBJ whole genome shotgun (WGS) entry which is preliminary data.</text>
</comment>
<comment type="similarity">
    <text evidence="1">Belongs to the TRAFAC class translation factor GTPase superfamily. Classic translation factor GTPase family. IF-2 subfamily.</text>
</comment>
<dbReference type="InterPro" id="IPR015760">
    <property type="entry name" value="TIF_IF2"/>
</dbReference>
<dbReference type="SUPFAM" id="SSF50447">
    <property type="entry name" value="Translation proteins"/>
    <property type="match status" value="2"/>
</dbReference>
<dbReference type="SUPFAM" id="SSF52156">
    <property type="entry name" value="Initiation factor IF2/eIF5b, domain 3"/>
    <property type="match status" value="1"/>
</dbReference>
<dbReference type="SUPFAM" id="SSF52540">
    <property type="entry name" value="P-loop containing nucleoside triphosphate hydrolases"/>
    <property type="match status" value="1"/>
</dbReference>
<keyword evidence="4" id="KW-0648">Protein biosynthesis</keyword>
<dbReference type="GO" id="GO:0005737">
    <property type="term" value="C:cytoplasm"/>
    <property type="evidence" value="ECO:0007669"/>
    <property type="project" value="TreeGrafter"/>
</dbReference>
<dbReference type="PROSITE" id="PS51722">
    <property type="entry name" value="G_TR_2"/>
    <property type="match status" value="1"/>
</dbReference>
<protein>
    <recommendedName>
        <fullName evidence="6">Tr-type G domain-containing protein</fullName>
    </recommendedName>
</protein>
<dbReference type="InterPro" id="IPR053905">
    <property type="entry name" value="EF-G-like_DII"/>
</dbReference>
<dbReference type="FunFam" id="3.40.50.300:FF:000019">
    <property type="entry name" value="Translation initiation factor IF-2"/>
    <property type="match status" value="1"/>
</dbReference>
<dbReference type="Gene3D" id="2.40.30.10">
    <property type="entry name" value="Translation factors"/>
    <property type="match status" value="2"/>
</dbReference>
<dbReference type="AlphaFoldDB" id="A0A1F5XF85"/>
<keyword evidence="5" id="KW-0342">GTP-binding</keyword>
<keyword evidence="2" id="KW-0396">Initiation factor</keyword>
<dbReference type="InterPro" id="IPR023115">
    <property type="entry name" value="TIF_IF2_dom3"/>
</dbReference>
<evidence type="ECO:0000256" key="1">
    <source>
        <dbReference type="ARBA" id="ARBA00007733"/>
    </source>
</evidence>
<dbReference type="Proteomes" id="UP000177346">
    <property type="component" value="Unassembled WGS sequence"/>
</dbReference>
<dbReference type="InterPro" id="IPR009000">
    <property type="entry name" value="Transl_B-barrel_sf"/>
</dbReference>
<dbReference type="GO" id="GO:0003743">
    <property type="term" value="F:translation initiation factor activity"/>
    <property type="evidence" value="ECO:0007669"/>
    <property type="project" value="UniProtKB-KW"/>
</dbReference>
<evidence type="ECO:0000256" key="2">
    <source>
        <dbReference type="ARBA" id="ARBA00022540"/>
    </source>
</evidence>
<dbReference type="PRINTS" id="PR00315">
    <property type="entry name" value="ELONGATNFCT"/>
</dbReference>
<evidence type="ECO:0000313" key="7">
    <source>
        <dbReference type="EMBL" id="OGF86588.1"/>
    </source>
</evidence>
<dbReference type="GO" id="GO:0003924">
    <property type="term" value="F:GTPase activity"/>
    <property type="evidence" value="ECO:0007669"/>
    <property type="project" value="InterPro"/>
</dbReference>
<evidence type="ECO:0000313" key="8">
    <source>
        <dbReference type="Proteomes" id="UP000177346"/>
    </source>
</evidence>
<gene>
    <name evidence="7" type="ORF">A3B19_00020</name>
</gene>
<dbReference type="CDD" id="cd01887">
    <property type="entry name" value="IF2_eIF5B"/>
    <property type="match status" value="1"/>
</dbReference>
<dbReference type="EMBL" id="MFIF01000014">
    <property type="protein sequence ID" value="OGF86588.1"/>
    <property type="molecule type" value="Genomic_DNA"/>
</dbReference>
<dbReference type="PANTHER" id="PTHR43381">
    <property type="entry name" value="TRANSLATION INITIATION FACTOR IF-2-RELATED"/>
    <property type="match status" value="1"/>
</dbReference>
<feature type="domain" description="Tr-type G" evidence="6">
    <location>
        <begin position="1"/>
        <end position="161"/>
    </location>
</feature>
<proteinExistence type="inferred from homology"/>
<accession>A0A1F5XF85</accession>
<dbReference type="Pfam" id="PF11987">
    <property type="entry name" value="IF-2"/>
    <property type="match status" value="1"/>
</dbReference>
<organism evidence="7 8">
    <name type="scientific">Candidatus Giovannonibacteria bacterium RIFCSPLOWO2_01_FULL_46_32</name>
    <dbReference type="NCBI Taxonomy" id="1798353"/>
    <lineage>
        <taxon>Bacteria</taxon>
        <taxon>Candidatus Giovannoniibacteriota</taxon>
    </lineage>
</organism>
<dbReference type="InterPro" id="IPR005225">
    <property type="entry name" value="Small_GTP-bd"/>
</dbReference>
<dbReference type="GO" id="GO:0005525">
    <property type="term" value="F:GTP binding"/>
    <property type="evidence" value="ECO:0007669"/>
    <property type="project" value="UniProtKB-KW"/>
</dbReference>
<evidence type="ECO:0000256" key="3">
    <source>
        <dbReference type="ARBA" id="ARBA00022741"/>
    </source>
</evidence>
<reference evidence="7 8" key="1">
    <citation type="journal article" date="2016" name="Nat. Commun.">
        <title>Thousands of microbial genomes shed light on interconnected biogeochemical processes in an aquifer system.</title>
        <authorList>
            <person name="Anantharaman K."/>
            <person name="Brown C.T."/>
            <person name="Hug L.A."/>
            <person name="Sharon I."/>
            <person name="Castelle C.J."/>
            <person name="Probst A.J."/>
            <person name="Thomas B.C."/>
            <person name="Singh A."/>
            <person name="Wilkins M.J."/>
            <person name="Karaoz U."/>
            <person name="Brodie E.L."/>
            <person name="Williams K.H."/>
            <person name="Hubbard S.S."/>
            <person name="Banfield J.F."/>
        </authorList>
    </citation>
    <scope>NUCLEOTIDE SEQUENCE [LARGE SCALE GENOMIC DNA]</scope>
</reference>
<dbReference type="Gene3D" id="3.40.50.10050">
    <property type="entry name" value="Translation initiation factor IF- 2, domain 3"/>
    <property type="match status" value="1"/>
</dbReference>
<evidence type="ECO:0000256" key="4">
    <source>
        <dbReference type="ARBA" id="ARBA00022917"/>
    </source>
</evidence>
<dbReference type="NCBIfam" id="TIGR00231">
    <property type="entry name" value="small_GTP"/>
    <property type="match status" value="1"/>
</dbReference>
<evidence type="ECO:0000259" key="6">
    <source>
        <dbReference type="PROSITE" id="PS51722"/>
    </source>
</evidence>
<dbReference type="InterPro" id="IPR000795">
    <property type="entry name" value="T_Tr_GTP-bd_dom"/>
</dbReference>
<dbReference type="PANTHER" id="PTHR43381:SF5">
    <property type="entry name" value="TR-TYPE G DOMAIN-CONTAINING PROTEIN"/>
    <property type="match status" value="1"/>
</dbReference>
<keyword evidence="3" id="KW-0547">Nucleotide-binding</keyword>
<dbReference type="Pfam" id="PF22042">
    <property type="entry name" value="EF-G_D2"/>
    <property type="match status" value="1"/>
</dbReference>